<keyword evidence="3 8" id="KW-0812">Transmembrane</keyword>
<dbReference type="PANTHER" id="PTHR43394">
    <property type="entry name" value="ATP-DEPENDENT PERMEASE MDL1, MITOCHONDRIAL"/>
    <property type="match status" value="1"/>
</dbReference>
<dbReference type="PROSITE" id="PS50929">
    <property type="entry name" value="ABC_TM1F"/>
    <property type="match status" value="1"/>
</dbReference>
<dbReference type="InterPro" id="IPR011527">
    <property type="entry name" value="ABC1_TM_dom"/>
</dbReference>
<comment type="caution">
    <text evidence="11">The sequence shown here is derived from an EMBL/GenBank/DDBJ whole genome shotgun (WGS) entry which is preliminary data.</text>
</comment>
<evidence type="ECO:0000256" key="2">
    <source>
        <dbReference type="ARBA" id="ARBA00022448"/>
    </source>
</evidence>
<evidence type="ECO:0000256" key="3">
    <source>
        <dbReference type="ARBA" id="ARBA00022692"/>
    </source>
</evidence>
<keyword evidence="4" id="KW-0547">Nucleotide-binding</keyword>
<organism evidence="11 12">
    <name type="scientific">Candidatus Coproplasma stercoripullorum</name>
    <dbReference type="NCBI Taxonomy" id="2840751"/>
    <lineage>
        <taxon>Bacteria</taxon>
        <taxon>Bacillati</taxon>
        <taxon>Bacillota</taxon>
        <taxon>Clostridia</taxon>
        <taxon>Eubacteriales</taxon>
        <taxon>Candidatus Coproplasma</taxon>
    </lineage>
</organism>
<dbReference type="CDD" id="cd18547">
    <property type="entry name" value="ABC_6TM_Tm288_like"/>
    <property type="match status" value="1"/>
</dbReference>
<keyword evidence="6 8" id="KW-1133">Transmembrane helix</keyword>
<sequence length="602" mass="66913">MSKKKLKVAVREHDAPQYAGKTAKRLFGQLKDQRFRLVAVAVSILIYTALNIFTPYYSAIVIDALSAAVREAIETGSFNFAWEPLGREMTILGVMYMVMACFYLFQSYLMASVAENLILKLRRQISNKLNKLPLRFFDANKPGEILSRVTSDLDKVSETLQTGLLKLLVAIGTIAGSLAFMFYYSWILALIFIAFMAIGVVITKIVSKKNLKAASERQEAIARLTGIAEEYYTGRDIIKAFNHEEESVNKVYKAVDEVRLSTRDADFLTNAVNPAVRFLSRLSQAVILLIAGYWMIHGQMTIGIVQAYFQYLNMSAEPITEASFMINSLQSALASAERTFEFLDDEEEIPDTTTPVNLDRADGRIAFEHVSFGYTPEKILMKDISFTAEPGQKIAVVGATGAGKTTLINLLMHFYEVNGGAITIDGIISTDLTRKGLRKNFGMVLQDTWLFGGTIAENIAYGKPDATREEIINAAKMAKVDYFIRTMPQGYDTVIENDANNLSVGQRQLLTIARVFLCDPPVLILDEATSSVDTRTEAEIGKAMKELMSGRTSFVIAHRLSTIRDADNILFMENGNIIEQGNHTELLEKGGAYAALYNSQFA</sequence>
<dbReference type="Pfam" id="PF00664">
    <property type="entry name" value="ABC_membrane"/>
    <property type="match status" value="1"/>
</dbReference>
<evidence type="ECO:0000256" key="1">
    <source>
        <dbReference type="ARBA" id="ARBA00004651"/>
    </source>
</evidence>
<reference evidence="11" key="2">
    <citation type="journal article" date="2021" name="PeerJ">
        <title>Extensive microbial diversity within the chicken gut microbiome revealed by metagenomics and culture.</title>
        <authorList>
            <person name="Gilroy R."/>
            <person name="Ravi A."/>
            <person name="Getino M."/>
            <person name="Pursley I."/>
            <person name="Horton D.L."/>
            <person name="Alikhan N.F."/>
            <person name="Baker D."/>
            <person name="Gharbi K."/>
            <person name="Hall N."/>
            <person name="Watson M."/>
            <person name="Adriaenssens E.M."/>
            <person name="Foster-Nyarko E."/>
            <person name="Jarju S."/>
            <person name="Secka A."/>
            <person name="Antonio M."/>
            <person name="Oren A."/>
            <person name="Chaudhuri R.R."/>
            <person name="La Ragione R."/>
            <person name="Hildebrand F."/>
            <person name="Pallen M.J."/>
        </authorList>
    </citation>
    <scope>NUCLEOTIDE SEQUENCE</scope>
    <source>
        <strain evidence="11">ChiW25-3613</strain>
    </source>
</reference>
<dbReference type="FunFam" id="3.40.50.300:FF:000287">
    <property type="entry name" value="Multidrug ABC transporter ATP-binding protein"/>
    <property type="match status" value="1"/>
</dbReference>
<keyword evidence="5 11" id="KW-0067">ATP-binding</keyword>
<accession>A0A9D1DBP7</accession>
<dbReference type="CDD" id="cd03254">
    <property type="entry name" value="ABCC_Glucan_exporter_like"/>
    <property type="match status" value="1"/>
</dbReference>
<dbReference type="Proteomes" id="UP000824179">
    <property type="component" value="Unassembled WGS sequence"/>
</dbReference>
<dbReference type="InterPro" id="IPR003439">
    <property type="entry name" value="ABC_transporter-like_ATP-bd"/>
</dbReference>
<dbReference type="SUPFAM" id="SSF90123">
    <property type="entry name" value="ABC transporter transmembrane region"/>
    <property type="match status" value="1"/>
</dbReference>
<evidence type="ECO:0000259" key="10">
    <source>
        <dbReference type="PROSITE" id="PS50929"/>
    </source>
</evidence>
<dbReference type="GO" id="GO:0005524">
    <property type="term" value="F:ATP binding"/>
    <property type="evidence" value="ECO:0007669"/>
    <property type="project" value="UniProtKB-KW"/>
</dbReference>
<evidence type="ECO:0000256" key="6">
    <source>
        <dbReference type="ARBA" id="ARBA00022989"/>
    </source>
</evidence>
<dbReference type="InterPro" id="IPR017871">
    <property type="entry name" value="ABC_transporter-like_CS"/>
</dbReference>
<dbReference type="SUPFAM" id="SSF52540">
    <property type="entry name" value="P-loop containing nucleoside triphosphate hydrolases"/>
    <property type="match status" value="1"/>
</dbReference>
<feature type="transmembrane region" description="Helical" evidence="8">
    <location>
        <begin position="186"/>
        <end position="207"/>
    </location>
</feature>
<evidence type="ECO:0000259" key="9">
    <source>
        <dbReference type="PROSITE" id="PS50893"/>
    </source>
</evidence>
<feature type="transmembrane region" description="Helical" evidence="8">
    <location>
        <begin position="35"/>
        <end position="57"/>
    </location>
</feature>
<feature type="domain" description="ABC transporter" evidence="9">
    <location>
        <begin position="365"/>
        <end position="599"/>
    </location>
</feature>
<evidence type="ECO:0000256" key="4">
    <source>
        <dbReference type="ARBA" id="ARBA00022741"/>
    </source>
</evidence>
<feature type="domain" description="ABC transmembrane type-1" evidence="10">
    <location>
        <begin position="38"/>
        <end position="331"/>
    </location>
</feature>
<keyword evidence="2" id="KW-0813">Transport</keyword>
<dbReference type="InterPro" id="IPR036640">
    <property type="entry name" value="ABC1_TM_sf"/>
</dbReference>
<dbReference type="Gene3D" id="1.20.1560.10">
    <property type="entry name" value="ABC transporter type 1, transmembrane domain"/>
    <property type="match status" value="1"/>
</dbReference>
<name>A0A9D1DBP7_9FIRM</name>
<dbReference type="InterPro" id="IPR027417">
    <property type="entry name" value="P-loop_NTPase"/>
</dbReference>
<comment type="subcellular location">
    <subcellularLocation>
        <location evidence="1">Cell membrane</location>
        <topology evidence="1">Multi-pass membrane protein</topology>
    </subcellularLocation>
</comment>
<dbReference type="AlphaFoldDB" id="A0A9D1DBP7"/>
<evidence type="ECO:0000313" key="11">
    <source>
        <dbReference type="EMBL" id="HIR40008.1"/>
    </source>
</evidence>
<gene>
    <name evidence="11" type="ORF">IAB90_06470</name>
</gene>
<evidence type="ECO:0000313" key="12">
    <source>
        <dbReference type="Proteomes" id="UP000824179"/>
    </source>
</evidence>
<dbReference type="GO" id="GO:0016887">
    <property type="term" value="F:ATP hydrolysis activity"/>
    <property type="evidence" value="ECO:0007669"/>
    <property type="project" value="InterPro"/>
</dbReference>
<dbReference type="Gene3D" id="3.40.50.300">
    <property type="entry name" value="P-loop containing nucleotide triphosphate hydrolases"/>
    <property type="match status" value="1"/>
</dbReference>
<dbReference type="PANTHER" id="PTHR43394:SF1">
    <property type="entry name" value="ATP-BINDING CASSETTE SUB-FAMILY B MEMBER 10, MITOCHONDRIAL"/>
    <property type="match status" value="1"/>
</dbReference>
<keyword evidence="7 8" id="KW-0472">Membrane</keyword>
<dbReference type="GO" id="GO:0015421">
    <property type="term" value="F:ABC-type oligopeptide transporter activity"/>
    <property type="evidence" value="ECO:0007669"/>
    <property type="project" value="TreeGrafter"/>
</dbReference>
<evidence type="ECO:0000256" key="7">
    <source>
        <dbReference type="ARBA" id="ARBA00023136"/>
    </source>
</evidence>
<proteinExistence type="predicted"/>
<dbReference type="EMBL" id="DVHB01000112">
    <property type="protein sequence ID" value="HIR40008.1"/>
    <property type="molecule type" value="Genomic_DNA"/>
</dbReference>
<feature type="transmembrane region" description="Helical" evidence="8">
    <location>
        <begin position="94"/>
        <end position="119"/>
    </location>
</feature>
<evidence type="ECO:0000256" key="5">
    <source>
        <dbReference type="ARBA" id="ARBA00022840"/>
    </source>
</evidence>
<dbReference type="GO" id="GO:0005886">
    <property type="term" value="C:plasma membrane"/>
    <property type="evidence" value="ECO:0007669"/>
    <property type="project" value="UniProtKB-SubCell"/>
</dbReference>
<dbReference type="PROSITE" id="PS00211">
    <property type="entry name" value="ABC_TRANSPORTER_1"/>
    <property type="match status" value="1"/>
</dbReference>
<feature type="transmembrane region" description="Helical" evidence="8">
    <location>
        <begin position="286"/>
        <end position="309"/>
    </location>
</feature>
<dbReference type="Pfam" id="PF00005">
    <property type="entry name" value="ABC_tran"/>
    <property type="match status" value="1"/>
</dbReference>
<dbReference type="SMART" id="SM00382">
    <property type="entry name" value="AAA"/>
    <property type="match status" value="1"/>
</dbReference>
<protein>
    <submittedName>
        <fullName evidence="11">ABC transporter ATP-binding protein</fullName>
    </submittedName>
</protein>
<dbReference type="InterPro" id="IPR039421">
    <property type="entry name" value="Type_1_exporter"/>
</dbReference>
<evidence type="ECO:0000256" key="8">
    <source>
        <dbReference type="SAM" id="Phobius"/>
    </source>
</evidence>
<dbReference type="PROSITE" id="PS50893">
    <property type="entry name" value="ABC_TRANSPORTER_2"/>
    <property type="match status" value="1"/>
</dbReference>
<dbReference type="InterPro" id="IPR003593">
    <property type="entry name" value="AAA+_ATPase"/>
</dbReference>
<feature type="transmembrane region" description="Helical" evidence="8">
    <location>
        <begin position="163"/>
        <end position="180"/>
    </location>
</feature>
<reference evidence="11" key="1">
    <citation type="submission" date="2020-10" db="EMBL/GenBank/DDBJ databases">
        <authorList>
            <person name="Gilroy R."/>
        </authorList>
    </citation>
    <scope>NUCLEOTIDE SEQUENCE</scope>
    <source>
        <strain evidence="11">ChiW25-3613</strain>
    </source>
</reference>